<dbReference type="EMBL" id="CP139487">
    <property type="protein sequence ID" value="WPU63689.1"/>
    <property type="molecule type" value="Genomic_DNA"/>
</dbReference>
<evidence type="ECO:0000256" key="9">
    <source>
        <dbReference type="RuleBase" id="RU003953"/>
    </source>
</evidence>
<dbReference type="Gene3D" id="3.30.460.10">
    <property type="entry name" value="Beta Polymerase, domain 2"/>
    <property type="match status" value="1"/>
</dbReference>
<evidence type="ECO:0000256" key="5">
    <source>
        <dbReference type="ARBA" id="ARBA00022741"/>
    </source>
</evidence>
<evidence type="ECO:0000256" key="4">
    <source>
        <dbReference type="ARBA" id="ARBA00022723"/>
    </source>
</evidence>
<keyword evidence="8 9" id="KW-0694">RNA-binding</keyword>
<dbReference type="InterPro" id="IPR043519">
    <property type="entry name" value="NT_sf"/>
</dbReference>
<name>A0AAX4HKB7_9BACT</name>
<dbReference type="AlphaFoldDB" id="A0AAX4HKB7"/>
<keyword evidence="1 9" id="KW-0808">Transferase</keyword>
<evidence type="ECO:0000256" key="8">
    <source>
        <dbReference type="ARBA" id="ARBA00022884"/>
    </source>
</evidence>
<keyword evidence="5" id="KW-0547">Nucleotide-binding</keyword>
<evidence type="ECO:0000313" key="12">
    <source>
        <dbReference type="Proteomes" id="UP001324634"/>
    </source>
</evidence>
<evidence type="ECO:0000256" key="3">
    <source>
        <dbReference type="ARBA" id="ARBA00022695"/>
    </source>
</evidence>
<evidence type="ECO:0000256" key="1">
    <source>
        <dbReference type="ARBA" id="ARBA00022679"/>
    </source>
</evidence>
<dbReference type="Pfam" id="PF01743">
    <property type="entry name" value="PolyA_pol"/>
    <property type="match status" value="1"/>
</dbReference>
<protein>
    <recommendedName>
        <fullName evidence="10">Poly A polymerase head domain-containing protein</fullName>
    </recommendedName>
</protein>
<sequence length="395" mass="47058">MNFDKKKLESELPSFFPALLDELYLHGHVPTLVGGAVRDFFLFGSPGKDWDVELSHETIAFNKDQWKQLGKDLGRFGKVTFLPYEIIRLEAEGFQLEFSPPRKEHFEEDKNHHSNFTAEFLFKLPFEEAVLRRDFTINAMGFRFKSKKEIEHLDPLEGLRHLREKVLHFAGPDFGKDPVRFLRAHRFAEKYHFQFSPELKNVLDHMKVEGFTPNYLWTEMQKSQNPMGFLVRMLREKEHHPNMRLPLDASVLPKLPDVKKVLSDPKRHEAWIIALEWTEIPFESWREYFSVGSDTARRLARWAQSSKTFQKVLPETFHGEFEEVRDTANFELLFDWYFTTKQLLQKNPDLPLMKMIEDYLPDWIHLYRFEAVKDVKHIDPPFRAKYQVWNLCQRL</sequence>
<dbReference type="InterPro" id="IPR050124">
    <property type="entry name" value="tRNA_CCA-adding_enzyme"/>
</dbReference>
<evidence type="ECO:0000256" key="6">
    <source>
        <dbReference type="ARBA" id="ARBA00022840"/>
    </source>
</evidence>
<dbReference type="SUPFAM" id="SSF81891">
    <property type="entry name" value="Poly A polymerase C-terminal region-like"/>
    <property type="match status" value="1"/>
</dbReference>
<accession>A0AAX4HKB7</accession>
<dbReference type="GO" id="GO:0008033">
    <property type="term" value="P:tRNA processing"/>
    <property type="evidence" value="ECO:0007669"/>
    <property type="project" value="UniProtKB-KW"/>
</dbReference>
<dbReference type="Gene3D" id="1.10.110.30">
    <property type="match status" value="1"/>
</dbReference>
<keyword evidence="12" id="KW-1185">Reference proteome</keyword>
<dbReference type="SUPFAM" id="SSF81301">
    <property type="entry name" value="Nucleotidyltransferase"/>
    <property type="match status" value="1"/>
</dbReference>
<dbReference type="GO" id="GO:0005524">
    <property type="term" value="F:ATP binding"/>
    <property type="evidence" value="ECO:0007669"/>
    <property type="project" value="UniProtKB-KW"/>
</dbReference>
<proteinExistence type="inferred from homology"/>
<dbReference type="PANTHER" id="PTHR47545">
    <property type="entry name" value="MULTIFUNCTIONAL CCA PROTEIN"/>
    <property type="match status" value="1"/>
</dbReference>
<dbReference type="GO" id="GO:0016779">
    <property type="term" value="F:nucleotidyltransferase activity"/>
    <property type="evidence" value="ECO:0007669"/>
    <property type="project" value="UniProtKB-KW"/>
</dbReference>
<organism evidence="11 12">
    <name type="scientific">Peredibacter starrii</name>
    <dbReference type="NCBI Taxonomy" id="28202"/>
    <lineage>
        <taxon>Bacteria</taxon>
        <taxon>Pseudomonadati</taxon>
        <taxon>Bdellovibrionota</taxon>
        <taxon>Bacteriovoracia</taxon>
        <taxon>Bacteriovoracales</taxon>
        <taxon>Bacteriovoracaceae</taxon>
        <taxon>Peredibacter</taxon>
    </lineage>
</organism>
<evidence type="ECO:0000256" key="2">
    <source>
        <dbReference type="ARBA" id="ARBA00022694"/>
    </source>
</evidence>
<dbReference type="GO" id="GO:0003723">
    <property type="term" value="F:RNA binding"/>
    <property type="evidence" value="ECO:0007669"/>
    <property type="project" value="UniProtKB-KW"/>
</dbReference>
<dbReference type="KEGG" id="psti:SOO65_13420"/>
<evidence type="ECO:0000313" key="11">
    <source>
        <dbReference type="EMBL" id="WPU63689.1"/>
    </source>
</evidence>
<dbReference type="RefSeq" id="WP_321390847.1">
    <property type="nucleotide sequence ID" value="NZ_CP139487.1"/>
</dbReference>
<feature type="domain" description="Poly A polymerase head" evidence="10">
    <location>
        <begin position="32"/>
        <end position="167"/>
    </location>
</feature>
<dbReference type="InterPro" id="IPR002646">
    <property type="entry name" value="PolA_pol_head_dom"/>
</dbReference>
<dbReference type="PANTHER" id="PTHR47545:SF1">
    <property type="entry name" value="MULTIFUNCTIONAL CCA PROTEIN"/>
    <property type="match status" value="1"/>
</dbReference>
<gene>
    <name evidence="11" type="ORF">SOO65_13420</name>
</gene>
<dbReference type="GO" id="GO:0046872">
    <property type="term" value="F:metal ion binding"/>
    <property type="evidence" value="ECO:0007669"/>
    <property type="project" value="UniProtKB-KW"/>
</dbReference>
<keyword evidence="7" id="KW-0460">Magnesium</keyword>
<keyword evidence="2" id="KW-0819">tRNA processing</keyword>
<evidence type="ECO:0000256" key="7">
    <source>
        <dbReference type="ARBA" id="ARBA00022842"/>
    </source>
</evidence>
<keyword evidence="4" id="KW-0479">Metal-binding</keyword>
<reference evidence="11 12" key="1">
    <citation type="submission" date="2023-11" db="EMBL/GenBank/DDBJ databases">
        <title>Peredibacter starrii A3.12.</title>
        <authorList>
            <person name="Mitchell R.J."/>
        </authorList>
    </citation>
    <scope>NUCLEOTIDE SEQUENCE [LARGE SCALE GENOMIC DNA]</scope>
    <source>
        <strain evidence="11 12">A3.12</strain>
    </source>
</reference>
<comment type="similarity">
    <text evidence="9">Belongs to the tRNA nucleotidyltransferase/poly(A) polymerase family.</text>
</comment>
<dbReference type="Proteomes" id="UP001324634">
    <property type="component" value="Chromosome"/>
</dbReference>
<keyword evidence="3" id="KW-0548">Nucleotidyltransferase</keyword>
<keyword evidence="6" id="KW-0067">ATP-binding</keyword>
<evidence type="ECO:0000259" key="10">
    <source>
        <dbReference type="Pfam" id="PF01743"/>
    </source>
</evidence>